<gene>
    <name evidence="2" type="ORF">D9613_011214</name>
</gene>
<evidence type="ECO:0000256" key="1">
    <source>
        <dbReference type="SAM" id="MobiDB-lite"/>
    </source>
</evidence>
<proteinExistence type="predicted"/>
<feature type="region of interest" description="Disordered" evidence="1">
    <location>
        <begin position="149"/>
        <end position="172"/>
    </location>
</feature>
<comment type="caution">
    <text evidence="2">The sequence shown here is derived from an EMBL/GenBank/DDBJ whole genome shotgun (WGS) entry which is preliminary data.</text>
</comment>
<dbReference type="EMBL" id="JAACJL010000032">
    <property type="protein sequence ID" value="KAF4616000.1"/>
    <property type="molecule type" value="Genomic_DNA"/>
</dbReference>
<dbReference type="Proteomes" id="UP000521872">
    <property type="component" value="Unassembled WGS sequence"/>
</dbReference>
<evidence type="ECO:0000313" key="3">
    <source>
        <dbReference type="Proteomes" id="UP000521872"/>
    </source>
</evidence>
<accession>A0A8H4QSN6</accession>
<evidence type="ECO:0000313" key="2">
    <source>
        <dbReference type="EMBL" id="KAF4616000.1"/>
    </source>
</evidence>
<keyword evidence="3" id="KW-1185">Reference proteome</keyword>
<name>A0A8H4QSN6_9AGAR</name>
<sequence>MNLIHRPLPPPDLHPQASRLKAQVRGCQLNCDPLDRRQHHGHGAVVDFTIPYHRAQHLTSTHIVTLYTSSTAVISSPVMTTTITQALTAPSTMILAGVQERCSCTNFPALPSHLVFPPTLGYCLCVSTFDTSKQRTGIRIRAISRHTDVERDARTKIQPQRPHRERSHNPRVGGHIGYSEFFEEADERGWLLVPILSLLHGPSLRERKGIL</sequence>
<organism evidence="2 3">
    <name type="scientific">Agrocybe pediades</name>
    <dbReference type="NCBI Taxonomy" id="84607"/>
    <lineage>
        <taxon>Eukaryota</taxon>
        <taxon>Fungi</taxon>
        <taxon>Dikarya</taxon>
        <taxon>Basidiomycota</taxon>
        <taxon>Agaricomycotina</taxon>
        <taxon>Agaricomycetes</taxon>
        <taxon>Agaricomycetidae</taxon>
        <taxon>Agaricales</taxon>
        <taxon>Agaricineae</taxon>
        <taxon>Strophariaceae</taxon>
        <taxon>Agrocybe</taxon>
    </lineage>
</organism>
<protein>
    <submittedName>
        <fullName evidence="2">Uncharacterized protein</fullName>
    </submittedName>
</protein>
<dbReference type="AlphaFoldDB" id="A0A8H4QSN6"/>
<reference evidence="2 3" key="1">
    <citation type="submission" date="2019-12" db="EMBL/GenBank/DDBJ databases">
        <authorList>
            <person name="Floudas D."/>
            <person name="Bentzer J."/>
            <person name="Ahren D."/>
            <person name="Johansson T."/>
            <person name="Persson P."/>
            <person name="Tunlid A."/>
        </authorList>
    </citation>
    <scope>NUCLEOTIDE SEQUENCE [LARGE SCALE GENOMIC DNA]</scope>
    <source>
        <strain evidence="2 3">CBS 102.39</strain>
    </source>
</reference>